<dbReference type="NCBIfam" id="NF006763">
    <property type="entry name" value="PRK09284.1"/>
    <property type="match status" value="1"/>
</dbReference>
<feature type="binding site" evidence="10">
    <location>
        <position position="428"/>
    </location>
    <ligand>
        <name>Zn(2+)</name>
        <dbReference type="ChEBI" id="CHEBI:29105"/>
    </ligand>
</feature>
<dbReference type="Gene3D" id="3.20.20.540">
    <property type="entry name" value="Radical SAM ThiC family, central domain"/>
    <property type="match status" value="1"/>
</dbReference>
<evidence type="ECO:0000313" key="14">
    <source>
        <dbReference type="Proteomes" id="UP000007590"/>
    </source>
</evidence>
<evidence type="ECO:0000256" key="11">
    <source>
        <dbReference type="SAM" id="MobiDB-lite"/>
    </source>
</evidence>
<dbReference type="EC" id="4.1.99.17" evidence="10"/>
<dbReference type="GO" id="GO:0005829">
    <property type="term" value="C:cytosol"/>
    <property type="evidence" value="ECO:0007669"/>
    <property type="project" value="TreeGrafter"/>
</dbReference>
<dbReference type="SFLD" id="SFLDF00407">
    <property type="entry name" value="phosphomethylpyrimidine_syntha"/>
    <property type="match status" value="1"/>
</dbReference>
<evidence type="ECO:0000256" key="2">
    <source>
        <dbReference type="ARBA" id="ARBA00022485"/>
    </source>
</evidence>
<dbReference type="GO" id="GO:0009228">
    <property type="term" value="P:thiamine biosynthetic process"/>
    <property type="evidence" value="ECO:0007669"/>
    <property type="project" value="UniProtKB-UniRule"/>
</dbReference>
<dbReference type="HOGENOM" id="CLU_013181_2_1_10"/>
<organism evidence="13 14">
    <name type="scientific">Solitalea canadensis (strain ATCC 29591 / DSM 3403 / JCM 21819 / LMG 8368 / NBRC 15130 / NCIMB 12057 / USAM 9D)</name>
    <name type="common">Flexibacter canadensis</name>
    <dbReference type="NCBI Taxonomy" id="929556"/>
    <lineage>
        <taxon>Bacteria</taxon>
        <taxon>Pseudomonadati</taxon>
        <taxon>Bacteroidota</taxon>
        <taxon>Sphingobacteriia</taxon>
        <taxon>Sphingobacteriales</taxon>
        <taxon>Sphingobacteriaceae</taxon>
        <taxon>Solitalea</taxon>
    </lineage>
</organism>
<evidence type="ECO:0000256" key="1">
    <source>
        <dbReference type="ARBA" id="ARBA00003175"/>
    </source>
</evidence>
<dbReference type="InterPro" id="IPR038521">
    <property type="entry name" value="ThiC/Bza_core_dom"/>
</dbReference>
<dbReference type="GO" id="GO:0009229">
    <property type="term" value="P:thiamine diphosphate biosynthetic process"/>
    <property type="evidence" value="ECO:0007669"/>
    <property type="project" value="UniProtKB-UniRule"/>
</dbReference>
<evidence type="ECO:0000256" key="8">
    <source>
        <dbReference type="ARBA" id="ARBA00023014"/>
    </source>
</evidence>
<comment type="pathway">
    <text evidence="10">Cofactor biosynthesis; thiamine diphosphate biosynthesis.</text>
</comment>
<feature type="compositionally biased region" description="Basic and acidic residues" evidence="11">
    <location>
        <begin position="612"/>
        <end position="623"/>
    </location>
</feature>
<evidence type="ECO:0000256" key="4">
    <source>
        <dbReference type="ARBA" id="ARBA00022723"/>
    </source>
</evidence>
<feature type="binding site" evidence="10">
    <location>
        <begin position="344"/>
        <end position="346"/>
    </location>
    <ligand>
        <name>substrate</name>
    </ligand>
</feature>
<gene>
    <name evidence="10" type="primary">thiC</name>
    <name evidence="13" type="ordered locus">Solca_3873</name>
</gene>
<dbReference type="KEGG" id="scn:Solca_3873"/>
<feature type="binding site" evidence="10">
    <location>
        <position position="572"/>
    </location>
    <ligand>
        <name>[4Fe-4S] cluster</name>
        <dbReference type="ChEBI" id="CHEBI:49883"/>
        <note>4Fe-4S-S-AdoMet</note>
    </ligand>
</feature>
<dbReference type="GO" id="GO:0070284">
    <property type="term" value="F:phosphomethylpyrimidine synthase activity"/>
    <property type="evidence" value="ECO:0007669"/>
    <property type="project" value="UniProtKB-EC"/>
</dbReference>
<dbReference type="InterPro" id="IPR025747">
    <property type="entry name" value="ThiC-associated_dom"/>
</dbReference>
<dbReference type="UniPathway" id="UPA00060"/>
<dbReference type="FunFam" id="3.20.20.540:FF:000001">
    <property type="entry name" value="Phosphomethylpyrimidine synthase"/>
    <property type="match status" value="1"/>
</dbReference>
<evidence type="ECO:0000256" key="9">
    <source>
        <dbReference type="ARBA" id="ARBA00023239"/>
    </source>
</evidence>
<proteinExistence type="inferred from homology"/>
<evidence type="ECO:0000256" key="3">
    <source>
        <dbReference type="ARBA" id="ARBA00022691"/>
    </source>
</evidence>
<keyword evidence="5 10" id="KW-0862">Zinc</keyword>
<dbReference type="NCBIfam" id="TIGR00190">
    <property type="entry name" value="thiC"/>
    <property type="match status" value="1"/>
</dbReference>
<keyword evidence="3 10" id="KW-0949">S-adenosyl-L-methionine</keyword>
<dbReference type="PANTHER" id="PTHR30557:SF1">
    <property type="entry name" value="PHOSPHOMETHYLPYRIMIDINE SYNTHASE, CHLOROPLASTIC"/>
    <property type="match status" value="1"/>
</dbReference>
<dbReference type="STRING" id="929556.Solca_3873"/>
<keyword evidence="4 10" id="KW-0479">Metal-binding</keyword>
<dbReference type="RefSeq" id="WP_014682093.1">
    <property type="nucleotide sequence ID" value="NC_017770.1"/>
</dbReference>
<dbReference type="EMBL" id="CP003349">
    <property type="protein sequence ID" value="AFD08870.1"/>
    <property type="molecule type" value="Genomic_DNA"/>
</dbReference>
<dbReference type="InterPro" id="IPR002817">
    <property type="entry name" value="ThiC/BzaA/B"/>
</dbReference>
<feature type="binding site" evidence="10">
    <location>
        <position position="580"/>
    </location>
    <ligand>
        <name>[4Fe-4S] cluster</name>
        <dbReference type="ChEBI" id="CHEBI:49883"/>
        <note>4Fe-4S-S-AdoMet</note>
    </ligand>
</feature>
<feature type="binding site" evidence="10">
    <location>
        <position position="451"/>
    </location>
    <ligand>
        <name>substrate</name>
    </ligand>
</feature>
<evidence type="ECO:0000256" key="6">
    <source>
        <dbReference type="ARBA" id="ARBA00022977"/>
    </source>
</evidence>
<dbReference type="GO" id="GO:0008270">
    <property type="term" value="F:zinc ion binding"/>
    <property type="evidence" value="ECO:0007669"/>
    <property type="project" value="UniProtKB-UniRule"/>
</dbReference>
<comment type="cofactor">
    <cofactor evidence="10">
        <name>[4Fe-4S] cluster</name>
        <dbReference type="ChEBI" id="CHEBI:49883"/>
    </cofactor>
    <text evidence="10">Binds 1 [4Fe-4S] cluster per subunit. The cluster is coordinated with 3 cysteines and an exchangeable S-adenosyl-L-methionine.</text>
</comment>
<keyword evidence="2 10" id="KW-0004">4Fe-4S</keyword>
<dbReference type="PANTHER" id="PTHR30557">
    <property type="entry name" value="THIAMINE BIOSYNTHESIS PROTEIN THIC"/>
    <property type="match status" value="1"/>
</dbReference>
<dbReference type="Gene3D" id="6.10.250.620">
    <property type="match status" value="1"/>
</dbReference>
<dbReference type="OrthoDB" id="9805897at2"/>
<evidence type="ECO:0000313" key="13">
    <source>
        <dbReference type="EMBL" id="AFD08870.1"/>
    </source>
</evidence>
<dbReference type="Pfam" id="PF13667">
    <property type="entry name" value="ThiC-associated"/>
    <property type="match status" value="1"/>
</dbReference>
<comment type="function">
    <text evidence="1 10">Catalyzes the synthesis of the hydroxymethylpyrimidine phosphate (HMP-P) moiety of thiamine from aminoimidazole ribotide (AIR) in a radical S-adenosyl-L-methionine (SAM)-dependent reaction.</text>
</comment>
<keyword evidence="9 10" id="KW-0456">Lyase</keyword>
<dbReference type="SFLD" id="SFLDG01114">
    <property type="entry name" value="phosphomethylpyrimidine_syntha"/>
    <property type="match status" value="1"/>
</dbReference>
<dbReference type="GO" id="GO:0051539">
    <property type="term" value="F:4 iron, 4 sulfur cluster binding"/>
    <property type="evidence" value="ECO:0007669"/>
    <property type="project" value="UniProtKB-KW"/>
</dbReference>
<dbReference type="InterPro" id="IPR037509">
    <property type="entry name" value="ThiC"/>
</dbReference>
<feature type="binding site" evidence="10">
    <location>
        <position position="230"/>
    </location>
    <ligand>
        <name>substrate</name>
    </ligand>
</feature>
<dbReference type="AlphaFoldDB" id="H8KLI3"/>
<feature type="binding site" evidence="10">
    <location>
        <position position="288"/>
    </location>
    <ligand>
        <name>substrate</name>
    </ligand>
</feature>
<evidence type="ECO:0000256" key="10">
    <source>
        <dbReference type="HAMAP-Rule" id="MF_00089"/>
    </source>
</evidence>
<protein>
    <recommendedName>
        <fullName evidence="10">Phosphomethylpyrimidine synthase</fullName>
        <ecNumber evidence="10">4.1.99.17</ecNumber>
    </recommendedName>
    <alternativeName>
        <fullName evidence="10">Hydroxymethylpyrimidine phosphate synthase</fullName>
        <shortName evidence="10">HMP-P synthase</shortName>
        <shortName evidence="10">HMP-phosphate synthase</shortName>
        <shortName evidence="10">HMPP synthase</shortName>
    </alternativeName>
    <alternativeName>
        <fullName evidence="10">Thiamine biosynthesis protein ThiC</fullName>
    </alternativeName>
</protein>
<dbReference type="Pfam" id="PF01964">
    <property type="entry name" value="ThiC_Rad_SAM"/>
    <property type="match status" value="1"/>
</dbReference>
<dbReference type="HAMAP" id="MF_00089">
    <property type="entry name" value="ThiC"/>
    <property type="match status" value="1"/>
</dbReference>
<feature type="binding site" evidence="10">
    <location>
        <position position="575"/>
    </location>
    <ligand>
        <name>[4Fe-4S] cluster</name>
        <dbReference type="ChEBI" id="CHEBI:49883"/>
        <note>4Fe-4S-S-AdoMet</note>
    </ligand>
</feature>
<dbReference type="eggNOG" id="COG0422">
    <property type="taxonomic scope" value="Bacteria"/>
</dbReference>
<feature type="binding site" evidence="10">
    <location>
        <position position="492"/>
    </location>
    <ligand>
        <name>Zn(2+)</name>
        <dbReference type="ChEBI" id="CHEBI:29105"/>
    </ligand>
</feature>
<accession>H8KLI3</accession>
<comment type="catalytic activity">
    <reaction evidence="10">
        <text>5-amino-1-(5-phospho-beta-D-ribosyl)imidazole + S-adenosyl-L-methionine = 4-amino-2-methyl-5-(phosphooxymethyl)pyrimidine + CO + 5'-deoxyadenosine + formate + L-methionine + 3 H(+)</text>
        <dbReference type="Rhea" id="RHEA:24840"/>
        <dbReference type="ChEBI" id="CHEBI:15378"/>
        <dbReference type="ChEBI" id="CHEBI:15740"/>
        <dbReference type="ChEBI" id="CHEBI:17245"/>
        <dbReference type="ChEBI" id="CHEBI:17319"/>
        <dbReference type="ChEBI" id="CHEBI:57844"/>
        <dbReference type="ChEBI" id="CHEBI:58354"/>
        <dbReference type="ChEBI" id="CHEBI:59789"/>
        <dbReference type="ChEBI" id="CHEBI:137981"/>
        <dbReference type="EC" id="4.1.99.17"/>
    </reaction>
</comment>
<dbReference type="NCBIfam" id="NF009895">
    <property type="entry name" value="PRK13352.1"/>
    <property type="match status" value="1"/>
</dbReference>
<reference evidence="13" key="1">
    <citation type="submission" date="2012-02" db="EMBL/GenBank/DDBJ databases">
        <title>The complete genome of Solitalea canadensis DSM 3403.</title>
        <authorList>
            <consortium name="US DOE Joint Genome Institute (JGI-PGF)"/>
            <person name="Lucas S."/>
            <person name="Copeland A."/>
            <person name="Lapidus A."/>
            <person name="Glavina del Rio T."/>
            <person name="Dalin E."/>
            <person name="Tice H."/>
            <person name="Bruce D."/>
            <person name="Goodwin L."/>
            <person name="Pitluck S."/>
            <person name="Peters L."/>
            <person name="Ovchinnikova G."/>
            <person name="Lu M."/>
            <person name="Kyrpides N."/>
            <person name="Mavromatis K."/>
            <person name="Ivanova N."/>
            <person name="Brettin T."/>
            <person name="Detter J.C."/>
            <person name="Han C."/>
            <person name="Larimer F."/>
            <person name="Land M."/>
            <person name="Hauser L."/>
            <person name="Markowitz V."/>
            <person name="Cheng J.-F."/>
            <person name="Hugenholtz P."/>
            <person name="Woyke T."/>
            <person name="Wu D."/>
            <person name="Spring S."/>
            <person name="Schroeder M."/>
            <person name="Kopitz M."/>
            <person name="Brambilla E."/>
            <person name="Klenk H.-P."/>
            <person name="Eisen J.A."/>
        </authorList>
    </citation>
    <scope>NUCLEOTIDE SEQUENCE</scope>
    <source>
        <strain evidence="13">DSM 3403</strain>
    </source>
</reference>
<dbReference type="Proteomes" id="UP000007590">
    <property type="component" value="Chromosome"/>
</dbReference>
<evidence type="ECO:0000259" key="12">
    <source>
        <dbReference type="Pfam" id="PF13667"/>
    </source>
</evidence>
<keyword evidence="8 10" id="KW-0411">Iron-sulfur</keyword>
<feature type="binding site" evidence="10">
    <location>
        <position position="324"/>
    </location>
    <ligand>
        <name>substrate</name>
    </ligand>
</feature>
<feature type="binding site" evidence="10">
    <location>
        <begin position="385"/>
        <end position="388"/>
    </location>
    <ligand>
        <name>substrate</name>
    </ligand>
</feature>
<keyword evidence="7 10" id="KW-0408">Iron</keyword>
<keyword evidence="6 10" id="KW-0784">Thiamine biosynthesis</keyword>
<evidence type="ECO:0000256" key="7">
    <source>
        <dbReference type="ARBA" id="ARBA00023004"/>
    </source>
</evidence>
<sequence length="623" mass="69887">MNTPKNDKTIISREPISGSKKIYISGKLHTIKVPMREITLTDTITKNTFDTERIPNHPVTVYDTSGAYTDPAIDIDLKKGLPRLREQWILDRNDVEQLNSFSSDYTLRRMSDPALSNLQFDHIKKPYRAKQGASVTQMHYAKKGIITSEMEFIAIRENQRMDELFSSNNELWKQHKGQTFGANIQPSFITPEFVRQEVALGRAIIPANINHPESEPMIIGRNFLVKINTNIGNSAITSSIEEEVDKAVWSFRWGGDTLMDLSTGKNIHETREWIIRNSPVPIGTVPIYQALEKVNGKAEDLTWELFRDTLIEQAEQGVDYFTIHAGVLLRYVPLTAKRVTGIVSRGGSIMAKWCLAHHKENFLYTHFEEICEIMKAYDVSFSLGDGLRPGSIADANDAAQFGELETLGELTKIAWKHDVQTMIEGPGHVPMHMIKANMDKQLAACNEAPFYTLGPLTTDIAPGYDHITSAIGAAMIGWFGTAMLCYVTPKEHLGLPNKKDVKDGIIAYKIAAHAADLAKGHPGAQYRDNALSKARFEFRWEDQFNLALDPDTAREFHDETLPAEGAKVAHFCSMCGPHFCSMKITQEVRDYAAANGLDEKEAVEQGMSEKSTTFKERGSELYL</sequence>
<keyword evidence="14" id="KW-1185">Reference proteome</keyword>
<feature type="region of interest" description="Disordered" evidence="11">
    <location>
        <begin position="602"/>
        <end position="623"/>
    </location>
</feature>
<feature type="binding site" evidence="10">
    <location>
        <position position="259"/>
    </location>
    <ligand>
        <name>substrate</name>
    </ligand>
</feature>
<dbReference type="SFLD" id="SFLDS00113">
    <property type="entry name" value="Radical_SAM_Phosphomethylpyrim"/>
    <property type="match status" value="1"/>
</dbReference>
<feature type="domain" description="ThiC-associated" evidence="12">
    <location>
        <begin position="16"/>
        <end position="96"/>
    </location>
</feature>
<comment type="similarity">
    <text evidence="10">Belongs to the ThiC family.</text>
</comment>
<feature type="binding site" evidence="10">
    <location>
        <position position="424"/>
    </location>
    <ligand>
        <name>substrate</name>
    </ligand>
</feature>
<name>H8KLI3_SOLCM</name>
<evidence type="ECO:0000256" key="5">
    <source>
        <dbReference type="ARBA" id="ARBA00022833"/>
    </source>
</evidence>